<dbReference type="InterPro" id="IPR050900">
    <property type="entry name" value="Transposase_IS3/IS150/IS904"/>
</dbReference>
<proteinExistence type="predicted"/>
<dbReference type="RefSeq" id="WP_321193609.1">
    <property type="nucleotide sequence ID" value="NZ_JACIFD010000006.1"/>
</dbReference>
<dbReference type="InterPro" id="IPR001584">
    <property type="entry name" value="Integrase_cat-core"/>
</dbReference>
<dbReference type="Pfam" id="PF00665">
    <property type="entry name" value="rve"/>
    <property type="match status" value="1"/>
</dbReference>
<dbReference type="NCBIfam" id="NF033516">
    <property type="entry name" value="transpos_IS3"/>
    <property type="match status" value="1"/>
</dbReference>
<reference evidence="2" key="1">
    <citation type="submission" date="2020-08" db="EMBL/GenBank/DDBJ databases">
        <title>Sequencing the genomes of 1000 actinobacteria strains.</title>
        <authorList>
            <person name="Klenk H.-P."/>
        </authorList>
    </citation>
    <scope>NUCLEOTIDE SEQUENCE [LARGE SCALE GENOMIC DNA]</scope>
    <source>
        <strain evidence="2">DSM 27064</strain>
    </source>
</reference>
<dbReference type="EMBL" id="JACIFD010000006">
    <property type="protein sequence ID" value="MBB4071437.1"/>
    <property type="molecule type" value="Genomic_DNA"/>
</dbReference>
<keyword evidence="3" id="KW-1185">Reference proteome</keyword>
<name>A0A840DN08_9MICO</name>
<dbReference type="InterPro" id="IPR036397">
    <property type="entry name" value="RNaseH_sf"/>
</dbReference>
<feature type="domain" description="Integrase catalytic" evidence="1">
    <location>
        <begin position="68"/>
        <end position="231"/>
    </location>
</feature>
<dbReference type="InterPro" id="IPR048020">
    <property type="entry name" value="Transpos_IS3"/>
</dbReference>
<accession>A0A840DN08</accession>
<gene>
    <name evidence="2" type="ORF">F5897_000741</name>
</gene>
<sequence length="235" mass="26728">MKHTLMTRSLGIGLLRDEAARRGYAMGERTAWKLCHEAGLKSVIVKQKRKSGKSQPVIHDDLVQREFTSKKPNQVWLTDITEHPTREGKLYLCAVKDVFSNMIVGYAMDSHMSSQLAVRALSAALVLRGDVAGCVVHSDRDSQFRSSKFLNLLRVTGLKGSMGQVGACGDNAAMESFFALLQKNAFNRRVWDTRRQLQQAVFMWIERTYHRRRRQDRLLRLTPIEFETVMTGSVV</sequence>
<evidence type="ECO:0000259" key="1">
    <source>
        <dbReference type="PROSITE" id="PS50994"/>
    </source>
</evidence>
<protein>
    <submittedName>
        <fullName evidence="2">Transposase InsO family protein</fullName>
    </submittedName>
</protein>
<dbReference type="PANTHER" id="PTHR46889:SF4">
    <property type="entry name" value="TRANSPOSASE INSO FOR INSERTION SEQUENCE ELEMENT IS911B-RELATED"/>
    <property type="match status" value="1"/>
</dbReference>
<dbReference type="Proteomes" id="UP000571183">
    <property type="component" value="Unassembled WGS sequence"/>
</dbReference>
<dbReference type="AlphaFoldDB" id="A0A840DN08"/>
<dbReference type="Gene3D" id="3.30.420.10">
    <property type="entry name" value="Ribonuclease H-like superfamily/Ribonuclease H"/>
    <property type="match status" value="1"/>
</dbReference>
<dbReference type="GO" id="GO:0003676">
    <property type="term" value="F:nucleic acid binding"/>
    <property type="evidence" value="ECO:0007669"/>
    <property type="project" value="InterPro"/>
</dbReference>
<dbReference type="PROSITE" id="PS50994">
    <property type="entry name" value="INTEGRASE"/>
    <property type="match status" value="1"/>
</dbReference>
<dbReference type="InterPro" id="IPR012337">
    <property type="entry name" value="RNaseH-like_sf"/>
</dbReference>
<organism evidence="2 3">
    <name type="scientific">Canibacter oris</name>
    <dbReference type="NCBI Taxonomy" id="1365628"/>
    <lineage>
        <taxon>Bacteria</taxon>
        <taxon>Bacillati</taxon>
        <taxon>Actinomycetota</taxon>
        <taxon>Actinomycetes</taxon>
        <taxon>Micrococcales</taxon>
        <taxon>Microbacteriaceae</taxon>
        <taxon>Canibacter</taxon>
    </lineage>
</organism>
<comment type="caution">
    <text evidence="2">The sequence shown here is derived from an EMBL/GenBank/DDBJ whole genome shotgun (WGS) entry which is preliminary data.</text>
</comment>
<evidence type="ECO:0000313" key="2">
    <source>
        <dbReference type="EMBL" id="MBB4071437.1"/>
    </source>
</evidence>
<dbReference type="PANTHER" id="PTHR46889">
    <property type="entry name" value="TRANSPOSASE INSF FOR INSERTION SEQUENCE IS3B-RELATED"/>
    <property type="match status" value="1"/>
</dbReference>
<dbReference type="SUPFAM" id="SSF53098">
    <property type="entry name" value="Ribonuclease H-like"/>
    <property type="match status" value="1"/>
</dbReference>
<dbReference type="GO" id="GO:0015074">
    <property type="term" value="P:DNA integration"/>
    <property type="evidence" value="ECO:0007669"/>
    <property type="project" value="InterPro"/>
</dbReference>
<dbReference type="Pfam" id="PF13333">
    <property type="entry name" value="rve_2"/>
    <property type="match status" value="1"/>
</dbReference>
<evidence type="ECO:0000313" key="3">
    <source>
        <dbReference type="Proteomes" id="UP000571183"/>
    </source>
</evidence>